<keyword evidence="5" id="KW-0808">Transferase</keyword>
<accession>A0A1G2DIU7</accession>
<keyword evidence="9" id="KW-0520">NAD</keyword>
<evidence type="ECO:0000256" key="6">
    <source>
        <dbReference type="ARBA" id="ARBA00022695"/>
    </source>
</evidence>
<dbReference type="EC" id="2.7.7.18" evidence="3"/>
<dbReference type="STRING" id="1798664.A3C93_00240"/>
<name>A0A1G2DIU7_9BACT</name>
<reference evidence="12 13" key="1">
    <citation type="journal article" date="2016" name="Nat. Commun.">
        <title>Thousands of microbial genomes shed light on interconnected biogeochemical processes in an aquifer system.</title>
        <authorList>
            <person name="Anantharaman K."/>
            <person name="Brown C.T."/>
            <person name="Hug L.A."/>
            <person name="Sharon I."/>
            <person name="Castelle C.J."/>
            <person name="Probst A.J."/>
            <person name="Thomas B.C."/>
            <person name="Singh A."/>
            <person name="Wilkins M.J."/>
            <person name="Karaoz U."/>
            <person name="Brodie E.L."/>
            <person name="Williams K.H."/>
            <person name="Hubbard S.S."/>
            <person name="Banfield J.F."/>
        </authorList>
    </citation>
    <scope>NUCLEOTIDE SEQUENCE [LARGE SCALE GENOMIC DNA]</scope>
</reference>
<dbReference type="SUPFAM" id="SSF52374">
    <property type="entry name" value="Nucleotidylyl transferase"/>
    <property type="match status" value="1"/>
</dbReference>
<organism evidence="12 13">
    <name type="scientific">Candidatus Lloydbacteria bacterium RIFCSPHIGHO2_02_FULL_54_17</name>
    <dbReference type="NCBI Taxonomy" id="1798664"/>
    <lineage>
        <taxon>Bacteria</taxon>
        <taxon>Candidatus Lloydiibacteriota</taxon>
    </lineage>
</organism>
<keyword evidence="7" id="KW-0547">Nucleotide-binding</keyword>
<proteinExistence type="predicted"/>
<evidence type="ECO:0000256" key="9">
    <source>
        <dbReference type="ARBA" id="ARBA00023027"/>
    </source>
</evidence>
<dbReference type="PANTHER" id="PTHR39321">
    <property type="entry name" value="NICOTINATE-NUCLEOTIDE ADENYLYLTRANSFERASE-RELATED"/>
    <property type="match status" value="1"/>
</dbReference>
<evidence type="ECO:0000256" key="7">
    <source>
        <dbReference type="ARBA" id="ARBA00022741"/>
    </source>
</evidence>
<comment type="pathway">
    <text evidence="2">Cofactor biosynthesis; NAD(+) biosynthesis; deamido-NAD(+) from nicotinate D-ribonucleotide: step 1/1.</text>
</comment>
<dbReference type="UniPathway" id="UPA00253">
    <property type="reaction ID" value="UER00332"/>
</dbReference>
<evidence type="ECO:0000313" key="12">
    <source>
        <dbReference type="EMBL" id="OGZ13332.1"/>
    </source>
</evidence>
<dbReference type="Proteomes" id="UP000178636">
    <property type="component" value="Unassembled WGS sequence"/>
</dbReference>
<dbReference type="Gene3D" id="3.40.50.620">
    <property type="entry name" value="HUPs"/>
    <property type="match status" value="1"/>
</dbReference>
<dbReference type="GO" id="GO:0004515">
    <property type="term" value="F:nicotinate-nucleotide adenylyltransferase activity"/>
    <property type="evidence" value="ECO:0007669"/>
    <property type="project" value="UniProtKB-EC"/>
</dbReference>
<evidence type="ECO:0000313" key="13">
    <source>
        <dbReference type="Proteomes" id="UP000178636"/>
    </source>
</evidence>
<evidence type="ECO:0000259" key="11">
    <source>
        <dbReference type="Pfam" id="PF01467"/>
    </source>
</evidence>
<dbReference type="InterPro" id="IPR004821">
    <property type="entry name" value="Cyt_trans-like"/>
</dbReference>
<dbReference type="InterPro" id="IPR005248">
    <property type="entry name" value="NadD/NMNAT"/>
</dbReference>
<evidence type="ECO:0000256" key="4">
    <source>
        <dbReference type="ARBA" id="ARBA00022642"/>
    </source>
</evidence>
<keyword evidence="8" id="KW-0067">ATP-binding</keyword>
<evidence type="ECO:0000256" key="5">
    <source>
        <dbReference type="ARBA" id="ARBA00022679"/>
    </source>
</evidence>
<dbReference type="EMBL" id="MHLO01000005">
    <property type="protein sequence ID" value="OGZ13332.1"/>
    <property type="molecule type" value="Genomic_DNA"/>
</dbReference>
<sequence>MQRKRRIAIAGSAANPISLGHEEFAEALTHSGLFALVLWFPSGTRTDKPDLASPEDRVHMTEIVFNEAWRTAQPTAFRIDLREAFRPSIPTIQLLREIQQEHIDAEIVFATGVDVLAPRKEYGNRSDVERYWVEGEKLLCDWTFAVFPREGYPRPEILQKEGKLPAHFLLLPRSESPAAGISSTEVRRRVKAGESFDDLVRPEVAKYIREHGLY</sequence>
<dbReference type="Pfam" id="PF01467">
    <property type="entry name" value="CTP_transf_like"/>
    <property type="match status" value="1"/>
</dbReference>
<feature type="domain" description="Cytidyltransferase-like" evidence="11">
    <location>
        <begin position="13"/>
        <end position="189"/>
    </location>
</feature>
<evidence type="ECO:0000256" key="3">
    <source>
        <dbReference type="ARBA" id="ARBA00012389"/>
    </source>
</evidence>
<dbReference type="GO" id="GO:0005524">
    <property type="term" value="F:ATP binding"/>
    <property type="evidence" value="ECO:0007669"/>
    <property type="project" value="UniProtKB-KW"/>
</dbReference>
<comment type="catalytic activity">
    <reaction evidence="10">
        <text>nicotinate beta-D-ribonucleotide + ATP + H(+) = deamido-NAD(+) + diphosphate</text>
        <dbReference type="Rhea" id="RHEA:22860"/>
        <dbReference type="ChEBI" id="CHEBI:15378"/>
        <dbReference type="ChEBI" id="CHEBI:30616"/>
        <dbReference type="ChEBI" id="CHEBI:33019"/>
        <dbReference type="ChEBI" id="CHEBI:57502"/>
        <dbReference type="ChEBI" id="CHEBI:58437"/>
        <dbReference type="EC" id="2.7.7.18"/>
    </reaction>
</comment>
<protein>
    <recommendedName>
        <fullName evidence="3">nicotinate-nucleotide adenylyltransferase</fullName>
        <ecNumber evidence="3">2.7.7.18</ecNumber>
    </recommendedName>
</protein>
<dbReference type="CDD" id="cd02165">
    <property type="entry name" value="NMNAT"/>
    <property type="match status" value="1"/>
</dbReference>
<evidence type="ECO:0000256" key="1">
    <source>
        <dbReference type="ARBA" id="ARBA00002324"/>
    </source>
</evidence>
<dbReference type="GO" id="GO:0009435">
    <property type="term" value="P:NAD+ biosynthetic process"/>
    <property type="evidence" value="ECO:0007669"/>
    <property type="project" value="UniProtKB-UniPathway"/>
</dbReference>
<comment type="caution">
    <text evidence="12">The sequence shown here is derived from an EMBL/GenBank/DDBJ whole genome shotgun (WGS) entry which is preliminary data.</text>
</comment>
<gene>
    <name evidence="12" type="ORF">A3C93_00240</name>
</gene>
<dbReference type="AlphaFoldDB" id="A0A1G2DIU7"/>
<keyword evidence="4" id="KW-0662">Pyridine nucleotide biosynthesis</keyword>
<comment type="function">
    <text evidence="1">Catalyzes the reversible adenylation of nicotinate mononucleotide (NaMN) to nicotinic acid adenine dinucleotide (NaAD).</text>
</comment>
<dbReference type="InterPro" id="IPR014729">
    <property type="entry name" value="Rossmann-like_a/b/a_fold"/>
</dbReference>
<evidence type="ECO:0000256" key="8">
    <source>
        <dbReference type="ARBA" id="ARBA00022840"/>
    </source>
</evidence>
<evidence type="ECO:0000256" key="10">
    <source>
        <dbReference type="ARBA" id="ARBA00048721"/>
    </source>
</evidence>
<evidence type="ECO:0000256" key="2">
    <source>
        <dbReference type="ARBA" id="ARBA00005019"/>
    </source>
</evidence>
<dbReference type="PANTHER" id="PTHR39321:SF3">
    <property type="entry name" value="PHOSPHOPANTETHEINE ADENYLYLTRANSFERASE"/>
    <property type="match status" value="1"/>
</dbReference>
<keyword evidence="6" id="KW-0548">Nucleotidyltransferase</keyword>